<dbReference type="EMBL" id="BAAAEN010000016">
    <property type="protein sequence ID" value="GAA0517730.1"/>
    <property type="molecule type" value="Genomic_DNA"/>
</dbReference>
<evidence type="ECO:0000259" key="6">
    <source>
        <dbReference type="Pfam" id="PF02910"/>
    </source>
</evidence>
<keyword evidence="8" id="KW-1185">Reference proteome</keyword>
<dbReference type="Pfam" id="PF00890">
    <property type="entry name" value="FAD_binding_2"/>
    <property type="match status" value="1"/>
</dbReference>
<dbReference type="InterPro" id="IPR027477">
    <property type="entry name" value="Succ_DH/fumarate_Rdtase_cat_sf"/>
</dbReference>
<feature type="region of interest" description="Disordered" evidence="4">
    <location>
        <begin position="562"/>
        <end position="588"/>
    </location>
</feature>
<feature type="domain" description="Fumarate reductase/succinate dehydrogenase flavoprotein-like C-terminal" evidence="6">
    <location>
        <begin position="488"/>
        <end position="561"/>
    </location>
</feature>
<evidence type="ECO:0000259" key="5">
    <source>
        <dbReference type="Pfam" id="PF00890"/>
    </source>
</evidence>
<sequence length="588" mass="63859">MYPIDSIDADVLVVGGGFAGAWAALRAAESVPRVVLVEKAYVSRSGASTMSGGVTTCPLPGDDLDEWVREFVERGDYMCDQDWTRKLLEGQRQRVAELAQWGVPISRDDRGAIRQFSSRGMVAVRCMQYSPKQAMEALRRQAMARGVRIVDRCCVTELISSDGAYPTGGAVAGAFGFDVKTGRCMAFRAKRTIVATGQLSMKGVHHVDNDTGDGVAMAARAGARLLDLEFSFGGTFSVLMKRYNLGSYNVAIAHGARLINRLGQRFMERYDPVRFERSELSRVVAAFVKEVVDGNGPVCLDLRHCDESYWTDLRGMSMASGGTVLLSDRIADPRVHPIPIEPTWGLWSGGRGGVEIDIHCRTTLPGLYAAGATAKNPATGTHASAGAPTAFAMNSGYYAGEHAAREARQSALPAIPAATLEQLAHRAVGPLAHAGAGPGADALHDRLGMLGGSIVESMDLHQAKLERLIGRSLELHADALAAGAANVHQLIKVHEARNIAENCLMLYRCALDRTESREQFYRSDHPETDDENWFCLHGISRTPAGDRLERIPIRIDRFALQRRPKPRRPSPSPIAAIFAGTYDPADYD</sequence>
<feature type="domain" description="FAD-dependent oxidoreductase 2 FAD-binding" evidence="5">
    <location>
        <begin position="10"/>
        <end position="386"/>
    </location>
</feature>
<dbReference type="PIRSF" id="PIRSF000171">
    <property type="entry name" value="SDHA_APRA_LASPO"/>
    <property type="match status" value="1"/>
</dbReference>
<evidence type="ECO:0000313" key="7">
    <source>
        <dbReference type="EMBL" id="GAA0517730.1"/>
    </source>
</evidence>
<comment type="cofactor">
    <cofactor evidence="1">
        <name>FAD</name>
        <dbReference type="ChEBI" id="CHEBI:57692"/>
    </cofactor>
</comment>
<organism evidence="7 8">
    <name type="scientific">Pigmentiphaga daeguensis</name>
    <dbReference type="NCBI Taxonomy" id="414049"/>
    <lineage>
        <taxon>Bacteria</taxon>
        <taxon>Pseudomonadati</taxon>
        <taxon>Pseudomonadota</taxon>
        <taxon>Betaproteobacteria</taxon>
        <taxon>Burkholderiales</taxon>
        <taxon>Alcaligenaceae</taxon>
        <taxon>Pigmentiphaga</taxon>
    </lineage>
</organism>
<evidence type="ECO:0000256" key="2">
    <source>
        <dbReference type="ARBA" id="ARBA00022630"/>
    </source>
</evidence>
<dbReference type="Gene3D" id="3.90.700.10">
    <property type="entry name" value="Succinate dehydrogenase/fumarate reductase flavoprotein, catalytic domain"/>
    <property type="match status" value="1"/>
</dbReference>
<dbReference type="PANTHER" id="PTHR11632:SF73">
    <property type="entry name" value="BLR3196 PROTEIN"/>
    <property type="match status" value="1"/>
</dbReference>
<dbReference type="SUPFAM" id="SSF46977">
    <property type="entry name" value="Succinate dehydrogenase/fumarate reductase flavoprotein C-terminal domain"/>
    <property type="match status" value="1"/>
</dbReference>
<dbReference type="PANTHER" id="PTHR11632">
    <property type="entry name" value="SUCCINATE DEHYDROGENASE 2 FLAVOPROTEIN SUBUNIT"/>
    <property type="match status" value="1"/>
</dbReference>
<proteinExistence type="predicted"/>
<comment type="caution">
    <text evidence="7">The sequence shown here is derived from an EMBL/GenBank/DDBJ whole genome shotgun (WGS) entry which is preliminary data.</text>
</comment>
<dbReference type="SUPFAM" id="SSF51905">
    <property type="entry name" value="FAD/NAD(P)-binding domain"/>
    <property type="match status" value="1"/>
</dbReference>
<dbReference type="Pfam" id="PF02910">
    <property type="entry name" value="Succ_DH_flav_C"/>
    <property type="match status" value="1"/>
</dbReference>
<reference evidence="7 8" key="1">
    <citation type="journal article" date="2019" name="Int. J. Syst. Evol. Microbiol.">
        <title>The Global Catalogue of Microorganisms (GCM) 10K type strain sequencing project: providing services to taxonomists for standard genome sequencing and annotation.</title>
        <authorList>
            <consortium name="The Broad Institute Genomics Platform"/>
            <consortium name="The Broad Institute Genome Sequencing Center for Infectious Disease"/>
            <person name="Wu L."/>
            <person name="Ma J."/>
        </authorList>
    </citation>
    <scope>NUCLEOTIDE SEQUENCE [LARGE SCALE GENOMIC DNA]</scope>
    <source>
        <strain evidence="7 8">JCM 14330</strain>
    </source>
</reference>
<evidence type="ECO:0000256" key="1">
    <source>
        <dbReference type="ARBA" id="ARBA00001974"/>
    </source>
</evidence>
<gene>
    <name evidence="7" type="ORF">GCM10009097_39020</name>
</gene>
<evidence type="ECO:0000313" key="8">
    <source>
        <dbReference type="Proteomes" id="UP001501706"/>
    </source>
</evidence>
<accession>A0ABN1CES7</accession>
<dbReference type="InterPro" id="IPR036188">
    <property type="entry name" value="FAD/NAD-bd_sf"/>
</dbReference>
<dbReference type="InterPro" id="IPR003953">
    <property type="entry name" value="FAD-dep_OxRdtase_2_FAD-bd"/>
</dbReference>
<evidence type="ECO:0008006" key="9">
    <source>
        <dbReference type="Google" id="ProtNLM"/>
    </source>
</evidence>
<dbReference type="Gene3D" id="3.50.50.60">
    <property type="entry name" value="FAD/NAD(P)-binding domain"/>
    <property type="match status" value="1"/>
</dbReference>
<dbReference type="SUPFAM" id="SSF56425">
    <property type="entry name" value="Succinate dehydrogenase/fumarate reductase flavoprotein, catalytic domain"/>
    <property type="match status" value="1"/>
</dbReference>
<dbReference type="RefSeq" id="WP_343928049.1">
    <property type="nucleotide sequence ID" value="NZ_BAAAEN010000016.1"/>
</dbReference>
<name>A0ABN1CES7_9BURK</name>
<dbReference type="InterPro" id="IPR030664">
    <property type="entry name" value="SdhA/FrdA/AprA"/>
</dbReference>
<keyword evidence="3" id="KW-0560">Oxidoreductase</keyword>
<dbReference type="InterPro" id="IPR015939">
    <property type="entry name" value="Fum_Rdtase/Succ_DH_flav-like_C"/>
</dbReference>
<dbReference type="PRINTS" id="PR00368">
    <property type="entry name" value="FADPNR"/>
</dbReference>
<dbReference type="Proteomes" id="UP001501706">
    <property type="component" value="Unassembled WGS sequence"/>
</dbReference>
<keyword evidence="2" id="KW-0285">Flavoprotein</keyword>
<evidence type="ECO:0000256" key="3">
    <source>
        <dbReference type="ARBA" id="ARBA00023002"/>
    </source>
</evidence>
<dbReference type="InterPro" id="IPR037099">
    <property type="entry name" value="Fum_R/Succ_DH_flav-like_C_sf"/>
</dbReference>
<evidence type="ECO:0000256" key="4">
    <source>
        <dbReference type="SAM" id="MobiDB-lite"/>
    </source>
</evidence>
<dbReference type="Gene3D" id="1.20.58.100">
    <property type="entry name" value="Fumarate reductase/succinate dehydrogenase flavoprotein-like, C-terminal domain"/>
    <property type="match status" value="1"/>
</dbReference>
<protein>
    <recommendedName>
        <fullName evidence="9">Succinate dehydrogenase/fumarate reductase, flavoprotein subunit</fullName>
    </recommendedName>
</protein>